<dbReference type="Gene3D" id="1.10.150.130">
    <property type="match status" value="1"/>
</dbReference>
<dbReference type="CDD" id="cd01189">
    <property type="entry name" value="INT_ICEBs1_C_like"/>
    <property type="match status" value="1"/>
</dbReference>
<accession>A0A1Y4LKC5</accession>
<dbReference type="InterPro" id="IPR010998">
    <property type="entry name" value="Integrase_recombinase_N"/>
</dbReference>
<dbReference type="GO" id="GO:0003677">
    <property type="term" value="F:DNA binding"/>
    <property type="evidence" value="ECO:0007669"/>
    <property type="project" value="UniProtKB-KW"/>
</dbReference>
<dbReference type="InterPro" id="IPR011010">
    <property type="entry name" value="DNA_brk_join_enz"/>
</dbReference>
<name>A0A1Y4LKC5_9FIRM</name>
<comment type="similarity">
    <text evidence="1">Belongs to the 'phage' integrase family.</text>
</comment>
<dbReference type="InterPro" id="IPR050090">
    <property type="entry name" value="Tyrosine_recombinase_XerCD"/>
</dbReference>
<dbReference type="RefSeq" id="WP_087415558.1">
    <property type="nucleotide sequence ID" value="NZ_NFKL01000019.1"/>
</dbReference>
<evidence type="ECO:0000313" key="5">
    <source>
        <dbReference type="EMBL" id="OUP56330.1"/>
    </source>
</evidence>
<dbReference type="Proteomes" id="UP000195326">
    <property type="component" value="Unassembled WGS sequence"/>
</dbReference>
<dbReference type="InterPro" id="IPR013762">
    <property type="entry name" value="Integrase-like_cat_sf"/>
</dbReference>
<evidence type="ECO:0000256" key="3">
    <source>
        <dbReference type="ARBA" id="ARBA00023172"/>
    </source>
</evidence>
<comment type="caution">
    <text evidence="5">The sequence shown here is derived from an EMBL/GenBank/DDBJ whole genome shotgun (WGS) entry which is preliminary data.</text>
</comment>
<dbReference type="Pfam" id="PF00589">
    <property type="entry name" value="Phage_integrase"/>
    <property type="match status" value="1"/>
</dbReference>
<protein>
    <recommendedName>
        <fullName evidence="4">Tyr recombinase domain-containing protein</fullName>
    </recommendedName>
</protein>
<dbReference type="AlphaFoldDB" id="A0A1Y4LKC5"/>
<organism evidence="5 6">
    <name type="scientific">Butyricicoccus pullicaecorum</name>
    <dbReference type="NCBI Taxonomy" id="501571"/>
    <lineage>
        <taxon>Bacteria</taxon>
        <taxon>Bacillati</taxon>
        <taxon>Bacillota</taxon>
        <taxon>Clostridia</taxon>
        <taxon>Eubacteriales</taxon>
        <taxon>Butyricicoccaceae</taxon>
        <taxon>Butyricicoccus</taxon>
    </lineage>
</organism>
<dbReference type="STRING" id="501571.GCA_900143195_01392"/>
<dbReference type="InterPro" id="IPR025269">
    <property type="entry name" value="SAM-like_dom"/>
</dbReference>
<dbReference type="EMBL" id="NFKL01000019">
    <property type="protein sequence ID" value="OUP56330.1"/>
    <property type="molecule type" value="Genomic_DNA"/>
</dbReference>
<evidence type="ECO:0000256" key="1">
    <source>
        <dbReference type="ARBA" id="ARBA00008857"/>
    </source>
</evidence>
<dbReference type="InterPro" id="IPR002104">
    <property type="entry name" value="Integrase_catalytic"/>
</dbReference>
<dbReference type="PANTHER" id="PTHR30349">
    <property type="entry name" value="PHAGE INTEGRASE-RELATED"/>
    <property type="match status" value="1"/>
</dbReference>
<keyword evidence="3" id="KW-0233">DNA recombination</keyword>
<keyword evidence="2" id="KW-0238">DNA-binding</keyword>
<dbReference type="GO" id="GO:0015074">
    <property type="term" value="P:DNA integration"/>
    <property type="evidence" value="ECO:0007669"/>
    <property type="project" value="InterPro"/>
</dbReference>
<dbReference type="GO" id="GO:0006310">
    <property type="term" value="P:DNA recombination"/>
    <property type="evidence" value="ECO:0007669"/>
    <property type="project" value="UniProtKB-KW"/>
</dbReference>
<evidence type="ECO:0000256" key="2">
    <source>
        <dbReference type="ARBA" id="ARBA00023125"/>
    </source>
</evidence>
<dbReference type="Pfam" id="PF13102">
    <property type="entry name" value="Phage_int_SAM_5"/>
    <property type="match status" value="1"/>
</dbReference>
<reference evidence="6" key="1">
    <citation type="submission" date="2017-04" db="EMBL/GenBank/DDBJ databases">
        <title>Function of individual gut microbiota members based on whole genome sequencing of pure cultures obtained from chicken caecum.</title>
        <authorList>
            <person name="Medvecky M."/>
            <person name="Cejkova D."/>
            <person name="Polansky O."/>
            <person name="Karasova D."/>
            <person name="Kubasova T."/>
            <person name="Cizek A."/>
            <person name="Rychlik I."/>
        </authorList>
    </citation>
    <scope>NUCLEOTIDE SEQUENCE [LARGE SCALE GENOMIC DNA]</scope>
    <source>
        <strain evidence="6">An179</strain>
    </source>
</reference>
<dbReference type="PANTHER" id="PTHR30349:SF64">
    <property type="entry name" value="PROPHAGE INTEGRASE INTD-RELATED"/>
    <property type="match status" value="1"/>
</dbReference>
<feature type="domain" description="Tyr recombinase" evidence="4">
    <location>
        <begin position="183"/>
        <end position="376"/>
    </location>
</feature>
<dbReference type="PROSITE" id="PS51898">
    <property type="entry name" value="TYR_RECOMBINASE"/>
    <property type="match status" value="1"/>
</dbReference>
<sequence>MTQKCTGYLVRKAGYYHIVLAERFGKGRKLRWIRTGIRIGEPRYLAERILREKLRRLHEDAKRAEQITQWGGDAGLLSAPPSCYFTQWLETRKYAICERSLRLYERILRKAGQYLDETAAELRELNADHIQSYLELLAYEHKAPSTIRLHGVVLRAVLEDACARGYLAHNPAKRVPVPRESARQWSGWDEDTQRKLLYGLKGHPLELPVHLAMVYGLRCGEICGLRWEDINWDDSLLYIRRNAVLTYDTDGSSRVIQTETMKAQASRRMFPLHPQTRALLRRVRAEQAGERNGAIFIAKNGRPMRPDGLSKRFCHFLQQNGLPEIRFHDLRHLCATALADRGCELTEVQAYLGHASIQTTLRYAHLNPDNNANVFRIMQNALTAVG</sequence>
<dbReference type="Gene3D" id="1.10.443.10">
    <property type="entry name" value="Intergrase catalytic core"/>
    <property type="match status" value="1"/>
</dbReference>
<dbReference type="SUPFAM" id="SSF56349">
    <property type="entry name" value="DNA breaking-rejoining enzymes"/>
    <property type="match status" value="1"/>
</dbReference>
<gene>
    <name evidence="5" type="ORF">B5F15_12550</name>
</gene>
<evidence type="ECO:0000259" key="4">
    <source>
        <dbReference type="PROSITE" id="PS51898"/>
    </source>
</evidence>
<evidence type="ECO:0000313" key="6">
    <source>
        <dbReference type="Proteomes" id="UP000195326"/>
    </source>
</evidence>
<proteinExistence type="inferred from homology"/>